<dbReference type="Proteomes" id="UP000019118">
    <property type="component" value="Unassembled WGS sequence"/>
</dbReference>
<feature type="transmembrane region" description="Helical" evidence="12">
    <location>
        <begin position="348"/>
        <end position="373"/>
    </location>
</feature>
<dbReference type="InterPro" id="IPR038377">
    <property type="entry name" value="Na/Glc_symporter_sf"/>
</dbReference>
<dbReference type="NCBIfam" id="TIGR00813">
    <property type="entry name" value="sss"/>
    <property type="match status" value="1"/>
</dbReference>
<feature type="transmembrane region" description="Helical" evidence="12">
    <location>
        <begin position="264"/>
        <end position="282"/>
    </location>
</feature>
<name>A0AAR5Q6Z3_DENPD</name>
<dbReference type="KEGG" id="dpa:109543627"/>
<dbReference type="InterPro" id="IPR051163">
    <property type="entry name" value="Sodium:Solute_Symporter_SSF"/>
</dbReference>
<evidence type="ECO:0000256" key="2">
    <source>
        <dbReference type="ARBA" id="ARBA00006434"/>
    </source>
</evidence>
<keyword evidence="3" id="KW-0813">Transport</keyword>
<keyword evidence="9 12" id="KW-0472">Membrane</keyword>
<evidence type="ECO:0000256" key="3">
    <source>
        <dbReference type="ARBA" id="ARBA00022448"/>
    </source>
</evidence>
<reference evidence="14" key="1">
    <citation type="journal article" date="2013" name="Genome Biol.">
        <title>Draft genome of the mountain pine beetle, Dendroctonus ponderosae Hopkins, a major forest pest.</title>
        <authorList>
            <person name="Keeling C.I."/>
            <person name="Yuen M.M."/>
            <person name="Liao N.Y."/>
            <person name="Docking T.R."/>
            <person name="Chan S.K."/>
            <person name="Taylor G.A."/>
            <person name="Palmquist D.L."/>
            <person name="Jackman S.D."/>
            <person name="Nguyen A."/>
            <person name="Li M."/>
            <person name="Henderson H."/>
            <person name="Janes J.K."/>
            <person name="Zhao Y."/>
            <person name="Pandoh P."/>
            <person name="Moore R."/>
            <person name="Sperling F.A."/>
            <person name="Huber D.P."/>
            <person name="Birol I."/>
            <person name="Jones S.J."/>
            <person name="Bohlmann J."/>
        </authorList>
    </citation>
    <scope>NUCLEOTIDE SEQUENCE</scope>
</reference>
<sequence length="628" mass="69416">MADNIPNLMSHLDVGDKVVLGLDVTDVGTNIRKFMWPDYVVFMGMLMICLIIGMYYAFFKKSTNSEDYLVGGRNMDTFPVAMSLIASYISGISLLGIPTEVYVYGVQYAYIVGGFLLMAIVMSTVYLPVFHGLNLTSTYEYHERRFDKRVRLFGSILFTISSITWLPLVIYVPALAFNQVTDINVHLITPVVCLICIFYTSMGGIRAVVWTDVIQIAIMTGAIILVSVKGTLDIGGIANVIERNLESGRIEGPNFDINPLARHTIWSLTFGGFAYVMQAGAVNQNMVQRYLALPTLTSAKRALWIFFAGLVLIVLLCSYVGLLIYATFHKCDPLTTMLAREKDQLLPLLVMTVLGSVPGLPGVCLAGNFSAALSSLSTALNSMSAVVLEDFYKPFFQRELNTKYTYLLMKLTVLIFGAICVALVFVVEKLGAVLQLSMSIGAIASGPSLGIFTMGMLIPYINATGALYGGLSALLFMSWFCLRTQTLIASGDLSFPEKSVTTEGCHYSFTPKQSSTSNIFFDPSVNATDVLHTDEQFMIYRLSYLWYTLMGTLVAIIVGVTISFFSKPNDPRDVDPKLLAPFLRRWIKPRKYPNETMGDEIIYAYTPTTGQLENRNGVKNGNTFVSEP</sequence>
<evidence type="ECO:0000256" key="10">
    <source>
        <dbReference type="ARBA" id="ARBA00023201"/>
    </source>
</evidence>
<feature type="transmembrane region" description="Helical" evidence="12">
    <location>
        <begin position="183"/>
        <end position="200"/>
    </location>
</feature>
<evidence type="ECO:0000256" key="11">
    <source>
        <dbReference type="RuleBase" id="RU362091"/>
    </source>
</evidence>
<feature type="transmembrane region" description="Helical" evidence="12">
    <location>
        <begin position="78"/>
        <end position="97"/>
    </location>
</feature>
<keyword evidence="7" id="KW-0915">Sodium</keyword>
<keyword evidence="14" id="KW-1185">Reference proteome</keyword>
<evidence type="ECO:0000256" key="12">
    <source>
        <dbReference type="SAM" id="Phobius"/>
    </source>
</evidence>
<dbReference type="GO" id="GO:0015293">
    <property type="term" value="F:symporter activity"/>
    <property type="evidence" value="ECO:0007669"/>
    <property type="project" value="TreeGrafter"/>
</dbReference>
<evidence type="ECO:0000256" key="1">
    <source>
        <dbReference type="ARBA" id="ARBA00004651"/>
    </source>
</evidence>
<evidence type="ECO:0000256" key="9">
    <source>
        <dbReference type="ARBA" id="ARBA00023136"/>
    </source>
</evidence>
<evidence type="ECO:0000256" key="7">
    <source>
        <dbReference type="ARBA" id="ARBA00023053"/>
    </source>
</evidence>
<evidence type="ECO:0000256" key="5">
    <source>
        <dbReference type="ARBA" id="ARBA00022692"/>
    </source>
</evidence>
<dbReference type="InterPro" id="IPR001734">
    <property type="entry name" value="Na/solute_symporter"/>
</dbReference>
<feature type="transmembrane region" description="Helical" evidence="12">
    <location>
        <begin position="150"/>
        <end position="171"/>
    </location>
</feature>
<dbReference type="Pfam" id="PF00474">
    <property type="entry name" value="SSF"/>
    <property type="match status" value="1"/>
</dbReference>
<keyword evidence="10" id="KW-0739">Sodium transport</keyword>
<dbReference type="GO" id="GO:0005886">
    <property type="term" value="C:plasma membrane"/>
    <property type="evidence" value="ECO:0007669"/>
    <property type="project" value="UniProtKB-SubCell"/>
</dbReference>
<dbReference type="PROSITE" id="PS50283">
    <property type="entry name" value="NA_SOLUT_SYMP_3"/>
    <property type="match status" value="1"/>
</dbReference>
<evidence type="ECO:0000256" key="4">
    <source>
        <dbReference type="ARBA" id="ARBA00022475"/>
    </source>
</evidence>
<accession>A0AAR5Q6Z3</accession>
<protein>
    <recommendedName>
        <fullName evidence="15">Sodium-coupled monocarboxylate transporter 1</fullName>
    </recommendedName>
</protein>
<feature type="transmembrane region" description="Helical" evidence="12">
    <location>
        <begin position="433"/>
        <end position="453"/>
    </location>
</feature>
<keyword evidence="5 12" id="KW-0812">Transmembrane</keyword>
<evidence type="ECO:0000313" key="13">
    <source>
        <dbReference type="EnsemblMetazoa" id="XP_019768997.1"/>
    </source>
</evidence>
<feature type="transmembrane region" description="Helical" evidence="12">
    <location>
        <begin position="460"/>
        <end position="480"/>
    </location>
</feature>
<dbReference type="CDD" id="cd11492">
    <property type="entry name" value="SLC5sbd_NIS-SMVT"/>
    <property type="match status" value="1"/>
</dbReference>
<organism evidence="13 14">
    <name type="scientific">Dendroctonus ponderosae</name>
    <name type="common">Mountain pine beetle</name>
    <dbReference type="NCBI Taxonomy" id="77166"/>
    <lineage>
        <taxon>Eukaryota</taxon>
        <taxon>Metazoa</taxon>
        <taxon>Ecdysozoa</taxon>
        <taxon>Arthropoda</taxon>
        <taxon>Hexapoda</taxon>
        <taxon>Insecta</taxon>
        <taxon>Pterygota</taxon>
        <taxon>Neoptera</taxon>
        <taxon>Endopterygota</taxon>
        <taxon>Coleoptera</taxon>
        <taxon>Polyphaga</taxon>
        <taxon>Cucujiformia</taxon>
        <taxon>Curculionidae</taxon>
        <taxon>Scolytinae</taxon>
        <taxon>Dendroctonus</taxon>
    </lineage>
</organism>
<evidence type="ECO:0008006" key="15">
    <source>
        <dbReference type="Google" id="ProtNLM"/>
    </source>
</evidence>
<reference evidence="13" key="2">
    <citation type="submission" date="2024-08" db="UniProtKB">
        <authorList>
            <consortium name="EnsemblMetazoa"/>
        </authorList>
    </citation>
    <scope>IDENTIFICATION</scope>
</reference>
<dbReference type="RefSeq" id="XP_048520889.1">
    <property type="nucleotide sequence ID" value="XM_048664932.1"/>
</dbReference>
<dbReference type="EnsemblMetazoa" id="XM_019913438.1">
    <property type="protein sequence ID" value="XP_019768997.1"/>
    <property type="gene ID" value="LOC109543627"/>
</dbReference>
<feature type="transmembrane region" description="Helical" evidence="12">
    <location>
        <begin position="303"/>
        <end position="328"/>
    </location>
</feature>
<dbReference type="PANTHER" id="PTHR42985:SF5">
    <property type="entry name" value="FI02094P-RELATED"/>
    <property type="match status" value="1"/>
</dbReference>
<evidence type="ECO:0000256" key="8">
    <source>
        <dbReference type="ARBA" id="ARBA00023065"/>
    </source>
</evidence>
<dbReference type="Gene3D" id="1.20.1730.10">
    <property type="entry name" value="Sodium/glucose cotransporter"/>
    <property type="match status" value="1"/>
</dbReference>
<feature type="transmembrane region" description="Helical" evidence="12">
    <location>
        <begin position="39"/>
        <end position="58"/>
    </location>
</feature>
<comment type="subcellular location">
    <subcellularLocation>
        <location evidence="1">Cell membrane</location>
        <topology evidence="1">Multi-pass membrane protein</topology>
    </subcellularLocation>
</comment>
<comment type="similarity">
    <text evidence="2 11">Belongs to the sodium:solute symporter (SSF) (TC 2.A.21) family.</text>
</comment>
<dbReference type="AlphaFoldDB" id="A0AAR5Q6Z3"/>
<feature type="transmembrane region" description="Helical" evidence="12">
    <location>
        <begin position="109"/>
        <end position="129"/>
    </location>
</feature>
<dbReference type="GeneID" id="109543627"/>
<evidence type="ECO:0000256" key="6">
    <source>
        <dbReference type="ARBA" id="ARBA00022989"/>
    </source>
</evidence>
<keyword evidence="4" id="KW-1003">Cell membrane</keyword>
<dbReference type="GO" id="GO:0006814">
    <property type="term" value="P:sodium ion transport"/>
    <property type="evidence" value="ECO:0007669"/>
    <property type="project" value="UniProtKB-KW"/>
</dbReference>
<feature type="transmembrane region" description="Helical" evidence="12">
    <location>
        <begin position="544"/>
        <end position="565"/>
    </location>
</feature>
<proteinExistence type="inferred from homology"/>
<evidence type="ECO:0000313" key="14">
    <source>
        <dbReference type="Proteomes" id="UP000019118"/>
    </source>
</evidence>
<feature type="transmembrane region" description="Helical" evidence="12">
    <location>
        <begin position="407"/>
        <end position="427"/>
    </location>
</feature>
<keyword evidence="8" id="KW-0406">Ion transport</keyword>
<keyword evidence="6 12" id="KW-1133">Transmembrane helix</keyword>
<dbReference type="PANTHER" id="PTHR42985">
    <property type="entry name" value="SODIUM-COUPLED MONOCARBOXYLATE TRANSPORTER"/>
    <property type="match status" value="1"/>
</dbReference>